<dbReference type="eggNOG" id="ENOG502R9VG">
    <property type="taxonomic scope" value="Eukaryota"/>
</dbReference>
<dbReference type="CDD" id="cd22265">
    <property type="entry name" value="UDM1_RNF168"/>
    <property type="match status" value="1"/>
</dbReference>
<protein>
    <submittedName>
        <fullName evidence="5">Uncharacterized protein</fullName>
    </submittedName>
</protein>
<dbReference type="RefSeq" id="XP_007330010.1">
    <property type="nucleotide sequence ID" value="XM_007329948.1"/>
</dbReference>
<feature type="compositionally biased region" description="Basic and acidic residues" evidence="4">
    <location>
        <begin position="407"/>
        <end position="523"/>
    </location>
</feature>
<dbReference type="GO" id="GO:0005856">
    <property type="term" value="C:cytoskeleton"/>
    <property type="evidence" value="ECO:0007669"/>
    <property type="project" value="TreeGrafter"/>
</dbReference>
<dbReference type="OrthoDB" id="3062325at2759"/>
<organism evidence="5 6">
    <name type="scientific">Agaricus bisporus var. burnettii (strain JB137-S8 / ATCC MYA-4627 / FGSC 10392)</name>
    <name type="common">White button mushroom</name>
    <dbReference type="NCBI Taxonomy" id="597362"/>
    <lineage>
        <taxon>Eukaryota</taxon>
        <taxon>Fungi</taxon>
        <taxon>Dikarya</taxon>
        <taxon>Basidiomycota</taxon>
        <taxon>Agaricomycotina</taxon>
        <taxon>Agaricomycetes</taxon>
        <taxon>Agaricomycetidae</taxon>
        <taxon>Agaricales</taxon>
        <taxon>Agaricineae</taxon>
        <taxon>Agaricaceae</taxon>
        <taxon>Agaricus</taxon>
    </lineage>
</organism>
<sequence>MAASLVQPQCVCTCQGAGHAHHHERSITTQGLGIGTIALGHPVLSPLHTGGLLTPHHSPSEQHSFSTSPTIVRTYSGDHGNQSHEIVEPRVYPLKGGHAKHTHASYRRDSLSELTNGANSGTMAVFGHAHGNGVAHPAKAPTPSAPVKHVNSWTLCVPVPIPHGVPDATLESLVYTVRYASLNAGNASVQTDIVLSHGKRISQGIVTNYNDLPLYAHYGDDGNTVGYGPPMLNEALGLSLASTPAFKSAGSGWSHYLDHQKIYPNVRIGQDFHAHINGGAHDEIHAYLFFHVYEYPGDETLRSISVDVSATWDDGKELNKRKEERERQLHEFRMERERLGALKREVEDSIRKLQENVKLANSESEKRVRSELDAEKELEKREEEFMAMEKQAKEDFEKRLTEEERKLKELEEARLRAEDERKRELERRAQEEAARKAREEAERKAREEAERKAREEAERKAREEAARKAREEAEQRAREEAERRAKEEAERKAKEEAERKAKEEAEREAKEEEERRVKEEAERKARRVPAVAEAPKVADEHLQEHIAAVASRLGQKCKNGYAWEKKAHGYKCSGGGHFISFKDLGMQ</sequence>
<dbReference type="KEGG" id="abp:AGABI1DRAFT128467"/>
<dbReference type="GeneID" id="18826828"/>
<evidence type="ECO:0000313" key="5">
    <source>
        <dbReference type="EMBL" id="EKM79311.1"/>
    </source>
</evidence>
<dbReference type="GO" id="GO:0004674">
    <property type="term" value="F:protein serine/threonine kinase activity"/>
    <property type="evidence" value="ECO:0007669"/>
    <property type="project" value="UniProtKB-EC"/>
</dbReference>
<dbReference type="GO" id="GO:0031032">
    <property type="term" value="P:actomyosin structure organization"/>
    <property type="evidence" value="ECO:0007669"/>
    <property type="project" value="TreeGrafter"/>
</dbReference>
<proteinExistence type="predicted"/>
<evidence type="ECO:0000313" key="6">
    <source>
        <dbReference type="Proteomes" id="UP000008493"/>
    </source>
</evidence>
<evidence type="ECO:0000256" key="3">
    <source>
        <dbReference type="ARBA" id="ARBA00048679"/>
    </source>
</evidence>
<evidence type="ECO:0000256" key="4">
    <source>
        <dbReference type="SAM" id="MobiDB-lite"/>
    </source>
</evidence>
<accession>K5WV09</accession>
<name>K5WV09_AGABU</name>
<evidence type="ECO:0000256" key="1">
    <source>
        <dbReference type="ARBA" id="ARBA00022553"/>
    </source>
</evidence>
<feature type="region of interest" description="Disordered" evidence="4">
    <location>
        <begin position="407"/>
        <end position="536"/>
    </location>
</feature>
<dbReference type="PANTHER" id="PTHR22988:SF71">
    <property type="entry name" value="CITRON RHO-INTERACTING KINASE"/>
    <property type="match status" value="1"/>
</dbReference>
<reference evidence="6" key="1">
    <citation type="journal article" date="2012" name="Proc. Natl. Acad. Sci. U.S.A.">
        <title>Genome sequence of the button mushroom Agaricus bisporus reveals mechanisms governing adaptation to a humic-rich ecological niche.</title>
        <authorList>
            <person name="Morin E."/>
            <person name="Kohler A."/>
            <person name="Baker A.R."/>
            <person name="Foulongne-Oriol M."/>
            <person name="Lombard V."/>
            <person name="Nagy L.G."/>
            <person name="Ohm R.A."/>
            <person name="Patyshakuliyeva A."/>
            <person name="Brun A."/>
            <person name="Aerts A.L."/>
            <person name="Bailey A.M."/>
            <person name="Billette C."/>
            <person name="Coutinho P.M."/>
            <person name="Deakin G."/>
            <person name="Doddapaneni H."/>
            <person name="Floudas D."/>
            <person name="Grimwood J."/>
            <person name="Hilden K."/>
            <person name="Kuees U."/>
            <person name="LaButti K.M."/>
            <person name="Lapidus A."/>
            <person name="Lindquist E.A."/>
            <person name="Lucas S.M."/>
            <person name="Murat C."/>
            <person name="Riley R.W."/>
            <person name="Salamov A.A."/>
            <person name="Schmutz J."/>
            <person name="Subramanian V."/>
            <person name="Woesten H.A.B."/>
            <person name="Xu J."/>
            <person name="Eastwood D.C."/>
            <person name="Foster G.D."/>
            <person name="Sonnenberg A.S."/>
            <person name="Cullen D."/>
            <person name="de Vries R.P."/>
            <person name="Lundell T."/>
            <person name="Hibbett D.S."/>
            <person name="Henrissat B."/>
            <person name="Burton K.S."/>
            <person name="Kerrigan R.W."/>
            <person name="Challen M.P."/>
            <person name="Grigoriev I.V."/>
            <person name="Martin F."/>
        </authorList>
    </citation>
    <scope>NUCLEOTIDE SEQUENCE [LARGE SCALE GENOMIC DNA]</scope>
    <source>
        <strain evidence="6">JB137-S8 / ATCC MYA-4627 / FGSC 10392</strain>
    </source>
</reference>
<comment type="catalytic activity">
    <reaction evidence="3">
        <text>L-seryl-[protein] + ATP = O-phospho-L-seryl-[protein] + ADP + H(+)</text>
        <dbReference type="Rhea" id="RHEA:17989"/>
        <dbReference type="Rhea" id="RHEA-COMP:9863"/>
        <dbReference type="Rhea" id="RHEA-COMP:11604"/>
        <dbReference type="ChEBI" id="CHEBI:15378"/>
        <dbReference type="ChEBI" id="CHEBI:29999"/>
        <dbReference type="ChEBI" id="CHEBI:30616"/>
        <dbReference type="ChEBI" id="CHEBI:83421"/>
        <dbReference type="ChEBI" id="CHEBI:456216"/>
        <dbReference type="EC" id="2.7.11.1"/>
    </reaction>
</comment>
<gene>
    <name evidence="5" type="ORF">AGABI1DRAFT_128467</name>
</gene>
<dbReference type="Proteomes" id="UP000008493">
    <property type="component" value="Unassembled WGS sequence"/>
</dbReference>
<dbReference type="HOGENOM" id="CLU_464565_0_0_1"/>
<dbReference type="AlphaFoldDB" id="K5WV09"/>
<dbReference type="OMA" id="FHAHING"/>
<keyword evidence="1" id="KW-0597">Phosphoprotein</keyword>
<dbReference type="InterPro" id="IPR050839">
    <property type="entry name" value="Rho-assoc_Ser/Thr_Kinase"/>
</dbReference>
<keyword evidence="6" id="KW-1185">Reference proteome</keyword>
<comment type="catalytic activity">
    <reaction evidence="2">
        <text>L-threonyl-[protein] + ATP = O-phospho-L-threonyl-[protein] + ADP + H(+)</text>
        <dbReference type="Rhea" id="RHEA:46608"/>
        <dbReference type="Rhea" id="RHEA-COMP:11060"/>
        <dbReference type="Rhea" id="RHEA-COMP:11605"/>
        <dbReference type="ChEBI" id="CHEBI:15378"/>
        <dbReference type="ChEBI" id="CHEBI:30013"/>
        <dbReference type="ChEBI" id="CHEBI:30616"/>
        <dbReference type="ChEBI" id="CHEBI:61977"/>
        <dbReference type="ChEBI" id="CHEBI:456216"/>
        <dbReference type="EC" id="2.7.11.1"/>
    </reaction>
</comment>
<dbReference type="PANTHER" id="PTHR22988">
    <property type="entry name" value="MYOTONIC DYSTROPHY S/T KINASE-RELATED"/>
    <property type="match status" value="1"/>
</dbReference>
<dbReference type="STRING" id="597362.K5WV09"/>
<dbReference type="GO" id="GO:0005737">
    <property type="term" value="C:cytoplasm"/>
    <property type="evidence" value="ECO:0007669"/>
    <property type="project" value="TreeGrafter"/>
</dbReference>
<evidence type="ECO:0000256" key="2">
    <source>
        <dbReference type="ARBA" id="ARBA00047899"/>
    </source>
</evidence>
<dbReference type="InParanoid" id="K5WV09"/>
<dbReference type="EMBL" id="JH971390">
    <property type="protein sequence ID" value="EKM79311.1"/>
    <property type="molecule type" value="Genomic_DNA"/>
</dbReference>